<feature type="compositionally biased region" description="Low complexity" evidence="1">
    <location>
        <begin position="968"/>
        <end position="977"/>
    </location>
</feature>
<feature type="compositionally biased region" description="Basic and acidic residues" evidence="1">
    <location>
        <begin position="1"/>
        <end position="13"/>
    </location>
</feature>
<comment type="caution">
    <text evidence="2">The sequence shown here is derived from an EMBL/GenBank/DDBJ whole genome shotgun (WGS) entry which is preliminary data.</text>
</comment>
<feature type="compositionally biased region" description="Basic and acidic residues" evidence="1">
    <location>
        <begin position="1277"/>
        <end position="1289"/>
    </location>
</feature>
<feature type="compositionally biased region" description="Polar residues" evidence="1">
    <location>
        <begin position="1012"/>
        <end position="1025"/>
    </location>
</feature>
<evidence type="ECO:0000256" key="1">
    <source>
        <dbReference type="SAM" id="MobiDB-lite"/>
    </source>
</evidence>
<feature type="compositionally biased region" description="Basic and acidic residues" evidence="1">
    <location>
        <begin position="1163"/>
        <end position="1187"/>
    </location>
</feature>
<dbReference type="EMBL" id="PXOF01000049">
    <property type="protein sequence ID" value="RGP70818.1"/>
    <property type="molecule type" value="Genomic_DNA"/>
</dbReference>
<feature type="compositionally biased region" description="Low complexity" evidence="1">
    <location>
        <begin position="245"/>
        <end position="261"/>
    </location>
</feature>
<sequence>MAENESPAREPSTRGRGRGGRGRGGRGRGGGRGGSTAAVSKAATAKVGRGGSRRGRAKNFADSRVQAAYERQRHLKANYQAVAHALKPALQELAERTIDDAFQNPDKHKHAKEFIPLMQELQDNLDAKIAEYTRRYNRDMELAEHLRYADDYVAHKEYENGFEEVLEQFYEGQENRARILNSLYDKDLPVDVVDDQYEYKVISDEHFDEEFGIYECKLGGVLVPYPSRVPGTAMWQKGRDNEVAATAAVSAPTTSAPAAPVKSTRGRGRGANKRRAQDQPEGQPTPKKNTRSNPDDAAASPSLSAPAPAKGLLASAAEAEATPEGTPAESDSTPASPEPPAFVNGIAPAAVARAHNLRLPAREKSPPLPKNMGEPDEYGFRMFNQKPSMREKGISSRLFVPRPFEFEKWEIGFRDSTNDSGKGHTRAKRGKYLDTPDSNGLYIDAWCNGFDFSNTRPSDFDKDTVKRFGVHPRFGIILRDAPVPESEKTPHVMPGKPVVYIANPSGRISHASRSFLKTTNHRRMEDNPYRAKVGASMRRFCKLEDIDPDEINISEYVRSEDELRSQSLGTALKELESRPVVSREPSEPDESETEEQVIEAEDVMAAQPEVGFTGISVLALASAFLEAEEHKKAPEPTPAPAPKPARYDAIRDVFTDSKPTPAPKADAKPNVGLDILAALSDVAGTSNEPVPVQQPVPVYDAAGTEYAVGYEPAPMSETSHMIEPIGVQEQPVYRDAMTNSLGPAPIPSHGMQEHDHRGSISRSNELPPVTPSQAPIDPRFSSNLVEVPQGYMHQPHAQLPMQSSGPVHGHPGEALPYPPIHDPSVPQHPSVRHSEYPPPPPSQGPPVQDQGTYLSHNSYPNPDHRDAHMAPGRPIDPGYPPRRLSYAPEAPSYSRQYWSQPPPPPGPTTAASAPPGPAPGSVSSHYSSPAPPSARIPFSHNGSAEPLPPLRPSRGRNQSLQDEALLEPSLRSSGSYYPPGPPRPYHRGGYPGPEPHGQPQLQPIATDRILPNPQTAGQGYMTSPHQGYAHQVLSPTYANPPPMPPHMAQSPQENHQGLPSSVHRHRSTPSGSSDAGNKYRKLQPAPVPAHRAWPNKPELKTIPYDHKETGSAAALPSSGPTQIRGWSADGQTRPNKPFKSVRFAEPLFGDPAIIQKSNKRKRADLQTNKDHAESRSPGEAQAKKDEDVVIANTGEDSNKRQLRPRKPKTPQGKPTASTAEPPRKKSRVTVGRKPAAVAPTKTASKKTIIKIVRSTPSKNATAKATKTTTKPNTTSDKSSKDQESSVKEESSDDVQIIKSQRSVIVIDSTDESSK</sequence>
<feature type="region of interest" description="Disordered" evidence="1">
    <location>
        <begin position="245"/>
        <end position="343"/>
    </location>
</feature>
<protein>
    <submittedName>
        <fullName evidence="2">Uncharacterized protein</fullName>
    </submittedName>
</protein>
<feature type="compositionally biased region" description="Acidic residues" evidence="1">
    <location>
        <begin position="587"/>
        <end position="597"/>
    </location>
</feature>
<feature type="compositionally biased region" description="Low complexity" evidence="1">
    <location>
        <begin position="297"/>
        <end position="330"/>
    </location>
</feature>
<feature type="region of interest" description="Disordered" evidence="1">
    <location>
        <begin position="570"/>
        <end position="597"/>
    </location>
</feature>
<feature type="region of interest" description="Disordered" evidence="1">
    <location>
        <begin position="1"/>
        <end position="59"/>
    </location>
</feature>
<feature type="compositionally biased region" description="Basic and acidic residues" evidence="1">
    <location>
        <begin position="1097"/>
        <end position="1109"/>
    </location>
</feature>
<evidence type="ECO:0000313" key="3">
    <source>
        <dbReference type="Proteomes" id="UP000266152"/>
    </source>
</evidence>
<proteinExistence type="predicted"/>
<reference evidence="2 3" key="1">
    <citation type="journal article" date="2018" name="PLoS Pathog.">
        <title>Evolution of structural diversity of trichothecenes, a family of toxins produced by plant pathogenic and entomopathogenic fungi.</title>
        <authorList>
            <person name="Proctor R.H."/>
            <person name="McCormick S.P."/>
            <person name="Kim H.S."/>
            <person name="Cardoza R.E."/>
            <person name="Stanley A.M."/>
            <person name="Lindo L."/>
            <person name="Kelly A."/>
            <person name="Brown D.W."/>
            <person name="Lee T."/>
            <person name="Vaughan M.M."/>
            <person name="Alexander N.J."/>
            <person name="Busman M."/>
            <person name="Gutierrez S."/>
        </authorList>
    </citation>
    <scope>NUCLEOTIDE SEQUENCE [LARGE SCALE GENOMIC DNA]</scope>
    <source>
        <strain evidence="2 3">NRRL 3299</strain>
    </source>
</reference>
<feature type="compositionally biased region" description="Basic residues" evidence="1">
    <location>
        <begin position="264"/>
        <end position="274"/>
    </location>
</feature>
<feature type="compositionally biased region" description="Polar residues" evidence="1">
    <location>
        <begin position="849"/>
        <end position="860"/>
    </location>
</feature>
<feature type="region of interest" description="Disordered" evidence="1">
    <location>
        <begin position="742"/>
        <end position="780"/>
    </location>
</feature>
<feature type="compositionally biased region" description="Low complexity" evidence="1">
    <location>
        <begin position="35"/>
        <end position="47"/>
    </location>
</feature>
<dbReference type="STRING" id="5514.A0A395SEI4"/>
<dbReference type="Proteomes" id="UP000266152">
    <property type="component" value="Unassembled WGS sequence"/>
</dbReference>
<keyword evidence="3" id="KW-1185">Reference proteome</keyword>
<feature type="compositionally biased region" description="Low complexity" evidence="1">
    <location>
        <begin position="1249"/>
        <end position="1276"/>
    </location>
</feature>
<feature type="region of interest" description="Disordered" evidence="1">
    <location>
        <begin position="796"/>
        <end position="1314"/>
    </location>
</feature>
<gene>
    <name evidence="2" type="ORF">FSPOR_3838</name>
</gene>
<organism evidence="2 3">
    <name type="scientific">Fusarium sporotrichioides</name>
    <dbReference type="NCBI Taxonomy" id="5514"/>
    <lineage>
        <taxon>Eukaryota</taxon>
        <taxon>Fungi</taxon>
        <taxon>Dikarya</taxon>
        <taxon>Ascomycota</taxon>
        <taxon>Pezizomycotina</taxon>
        <taxon>Sordariomycetes</taxon>
        <taxon>Hypocreomycetidae</taxon>
        <taxon>Hypocreales</taxon>
        <taxon>Nectriaceae</taxon>
        <taxon>Fusarium</taxon>
    </lineage>
</organism>
<accession>A0A395SEI4</accession>
<feature type="compositionally biased region" description="Low complexity" evidence="1">
    <location>
        <begin position="908"/>
        <end position="928"/>
    </location>
</feature>
<evidence type="ECO:0000313" key="2">
    <source>
        <dbReference type="EMBL" id="RGP70818.1"/>
    </source>
</evidence>
<name>A0A395SEI4_FUSSP</name>
<feature type="compositionally biased region" description="Basic residues" evidence="1">
    <location>
        <begin position="15"/>
        <end position="26"/>
    </location>
</feature>